<sequence length="146" mass="17055">MEWNKFEPLKITTPDEIILSAINGFTEATKNLADMLLLEKSEQARINSKLYTNFQYELILHSKYINGYNFLLLEVGYDITIYPATIFLEIDIHDEINNTFTLEKKTTVIKDEEEFKKTLQLVFQTDRFKKLVSGVMKLASKELSDF</sequence>
<dbReference type="EMBL" id="MUHD01000026">
    <property type="protein sequence ID" value="OXB06357.1"/>
    <property type="molecule type" value="Genomic_DNA"/>
</dbReference>
<comment type="caution">
    <text evidence="1">The sequence shown here is derived from an EMBL/GenBank/DDBJ whole genome shotgun (WGS) entry which is preliminary data.</text>
</comment>
<protein>
    <submittedName>
        <fullName evidence="1">Uncharacterized protein</fullName>
    </submittedName>
</protein>
<name>A0ABX4CSL3_9FLAO</name>
<evidence type="ECO:0000313" key="2">
    <source>
        <dbReference type="Proteomes" id="UP000198381"/>
    </source>
</evidence>
<reference evidence="1 2" key="1">
    <citation type="submission" date="2016-11" db="EMBL/GenBank/DDBJ databases">
        <title>Whole genomes of Flavobacteriaceae.</title>
        <authorList>
            <person name="Stine C."/>
            <person name="Li C."/>
            <person name="Tadesse D."/>
        </authorList>
    </citation>
    <scope>NUCLEOTIDE SEQUENCE [LARGE SCALE GENOMIC DNA]</scope>
    <source>
        <strain evidence="1 2">CCUG 60112</strain>
    </source>
</reference>
<accession>A0ABX4CSL3</accession>
<gene>
    <name evidence="1" type="ORF">B0A81_13660</name>
</gene>
<evidence type="ECO:0000313" key="1">
    <source>
        <dbReference type="EMBL" id="OXB06357.1"/>
    </source>
</evidence>
<dbReference type="RefSeq" id="WP_089058549.1">
    <property type="nucleotide sequence ID" value="NZ_MUHD01000026.1"/>
</dbReference>
<dbReference type="Proteomes" id="UP000198381">
    <property type="component" value="Unassembled WGS sequence"/>
</dbReference>
<keyword evidence="2" id="KW-1185">Reference proteome</keyword>
<proteinExistence type="predicted"/>
<organism evidence="1 2">
    <name type="scientific">Flavobacterium plurextorum</name>
    <dbReference type="NCBI Taxonomy" id="1114867"/>
    <lineage>
        <taxon>Bacteria</taxon>
        <taxon>Pseudomonadati</taxon>
        <taxon>Bacteroidota</taxon>
        <taxon>Flavobacteriia</taxon>
        <taxon>Flavobacteriales</taxon>
        <taxon>Flavobacteriaceae</taxon>
        <taxon>Flavobacterium</taxon>
    </lineage>
</organism>